<dbReference type="InterPro" id="IPR011051">
    <property type="entry name" value="RmlC_Cupin_sf"/>
</dbReference>
<dbReference type="GO" id="GO:0000256">
    <property type="term" value="P:allantoin catabolic process"/>
    <property type="evidence" value="ECO:0007669"/>
    <property type="project" value="InterPro"/>
</dbReference>
<evidence type="ECO:0008006" key="7">
    <source>
        <dbReference type="Google" id="ProtNLM"/>
    </source>
</evidence>
<comment type="subunit">
    <text evidence="1">Homodimer.</text>
</comment>
<proteinExistence type="predicted"/>
<dbReference type="InterPro" id="IPR047233">
    <property type="entry name" value="UAH_cupin"/>
</dbReference>
<dbReference type="HOGENOM" id="CLU_070848_0_0_1"/>
<accession>A0A0D2CLT4</accession>
<reference evidence="5 6" key="1">
    <citation type="submission" date="2015-01" db="EMBL/GenBank/DDBJ databases">
        <title>The Genome Sequence of Exophiala xenobiotica CBS118157.</title>
        <authorList>
            <consortium name="The Broad Institute Genomics Platform"/>
            <person name="Cuomo C."/>
            <person name="de Hoog S."/>
            <person name="Gorbushina A."/>
            <person name="Stielow B."/>
            <person name="Teixiera M."/>
            <person name="Abouelleil A."/>
            <person name="Chapman S.B."/>
            <person name="Priest M."/>
            <person name="Young S.K."/>
            <person name="Wortman J."/>
            <person name="Nusbaum C."/>
            <person name="Birren B."/>
        </authorList>
    </citation>
    <scope>NUCLEOTIDE SEQUENCE [LARGE SCALE GENOMIC DNA]</scope>
    <source>
        <strain evidence="5 6">CBS 118157</strain>
    </source>
</reference>
<dbReference type="GO" id="GO:0006144">
    <property type="term" value="P:purine nucleobase metabolic process"/>
    <property type="evidence" value="ECO:0007669"/>
    <property type="project" value="UniProtKB-KW"/>
</dbReference>
<dbReference type="InterPro" id="IPR007247">
    <property type="entry name" value="Ureidogly_lyase"/>
</dbReference>
<dbReference type="STRING" id="348802.A0A0D2CLT4"/>
<comment type="catalytic activity">
    <reaction evidence="4">
        <text>(S)-ureidoglycolate = urea + glyoxylate</text>
        <dbReference type="Rhea" id="RHEA:11304"/>
        <dbReference type="ChEBI" id="CHEBI:16199"/>
        <dbReference type="ChEBI" id="CHEBI:36655"/>
        <dbReference type="ChEBI" id="CHEBI:57296"/>
        <dbReference type="EC" id="4.3.2.3"/>
    </reaction>
</comment>
<dbReference type="Pfam" id="PF04115">
    <property type="entry name" value="Ureidogly_lyase"/>
    <property type="match status" value="1"/>
</dbReference>
<gene>
    <name evidence="5" type="ORF">PV05_09613</name>
</gene>
<keyword evidence="6" id="KW-1185">Reference proteome</keyword>
<dbReference type="OrthoDB" id="10266039at2759"/>
<keyword evidence="2" id="KW-0659">Purine metabolism</keyword>
<evidence type="ECO:0000256" key="2">
    <source>
        <dbReference type="ARBA" id="ARBA00022631"/>
    </source>
</evidence>
<evidence type="ECO:0000256" key="3">
    <source>
        <dbReference type="ARBA" id="ARBA00023239"/>
    </source>
</evidence>
<dbReference type="AlphaFoldDB" id="A0A0D2CLT4"/>
<evidence type="ECO:0000313" key="5">
    <source>
        <dbReference type="EMBL" id="KIW50827.1"/>
    </source>
</evidence>
<evidence type="ECO:0000256" key="4">
    <source>
        <dbReference type="ARBA" id="ARBA00047684"/>
    </source>
</evidence>
<evidence type="ECO:0000313" key="6">
    <source>
        <dbReference type="Proteomes" id="UP000054342"/>
    </source>
</evidence>
<name>A0A0D2CLT4_9EURO</name>
<dbReference type="InterPro" id="IPR024060">
    <property type="entry name" value="Ureidoglycolate_lyase_dom_sf"/>
</dbReference>
<dbReference type="EMBL" id="KN847322">
    <property type="protein sequence ID" value="KIW50827.1"/>
    <property type="molecule type" value="Genomic_DNA"/>
</dbReference>
<evidence type="ECO:0000256" key="1">
    <source>
        <dbReference type="ARBA" id="ARBA00011738"/>
    </source>
</evidence>
<protein>
    <recommendedName>
        <fullName evidence="7">Ureidoglycolate hydrolase</fullName>
    </recommendedName>
</protein>
<dbReference type="Proteomes" id="UP000054342">
    <property type="component" value="Unassembled WGS sequence"/>
</dbReference>
<dbReference type="CDD" id="cd20298">
    <property type="entry name" value="cupin_UAH"/>
    <property type="match status" value="1"/>
</dbReference>
<dbReference type="PANTHER" id="PTHR21221">
    <property type="entry name" value="UREIDOGLYCOLATE HYDROLASE"/>
    <property type="match status" value="1"/>
</dbReference>
<dbReference type="GO" id="GO:0050385">
    <property type="term" value="F:ureidoglycolate lyase activity"/>
    <property type="evidence" value="ECO:0007669"/>
    <property type="project" value="UniProtKB-EC"/>
</dbReference>
<dbReference type="PANTHER" id="PTHR21221:SF1">
    <property type="entry name" value="UREIDOGLYCOLATE LYASE"/>
    <property type="match status" value="1"/>
</dbReference>
<dbReference type="GeneID" id="25331521"/>
<sequence length="261" mass="27950">MAPPTLFSPGDEHSQSSNVLLLEPLTPSSFSPFGTAISPPFSSSLNSVPTSIPKPLHSQHQPTAVFANQNSALKTSPISKFTNKYPSNSSYPASNPRMSMFSCFPRNISGVGIDNSRPGKVAFEVSILERHPYTTQTFSPLGLSAEDKSTVFLVIVAPSLPSPATARTSSGETVRIANPPDLSRMKAFVARGDQAVTYGPGTWHAPMAVVGQRRVDFVVSQFANGIPDDDCQEVLLGENAVIVDLDTLNLDLGPHRSRSKL</sequence>
<organism evidence="5 6">
    <name type="scientific">Exophiala xenobiotica</name>
    <dbReference type="NCBI Taxonomy" id="348802"/>
    <lineage>
        <taxon>Eukaryota</taxon>
        <taxon>Fungi</taxon>
        <taxon>Dikarya</taxon>
        <taxon>Ascomycota</taxon>
        <taxon>Pezizomycotina</taxon>
        <taxon>Eurotiomycetes</taxon>
        <taxon>Chaetothyriomycetidae</taxon>
        <taxon>Chaetothyriales</taxon>
        <taxon>Herpotrichiellaceae</taxon>
        <taxon>Exophiala</taxon>
    </lineage>
</organism>
<dbReference type="Gene3D" id="2.60.120.480">
    <property type="entry name" value="Ureidoglycolate hydrolase"/>
    <property type="match status" value="1"/>
</dbReference>
<dbReference type="FunFam" id="2.60.120.480:FF:000002">
    <property type="entry name" value="Probable ureidoglycolate hydrolase"/>
    <property type="match status" value="1"/>
</dbReference>
<keyword evidence="3" id="KW-0456">Lyase</keyword>
<dbReference type="SUPFAM" id="SSF51182">
    <property type="entry name" value="RmlC-like cupins"/>
    <property type="match status" value="1"/>
</dbReference>
<dbReference type="GO" id="GO:0004848">
    <property type="term" value="F:ureidoglycolate hydrolase activity"/>
    <property type="evidence" value="ECO:0007669"/>
    <property type="project" value="InterPro"/>
</dbReference>
<dbReference type="RefSeq" id="XP_013311411.1">
    <property type="nucleotide sequence ID" value="XM_013455957.1"/>
</dbReference>